<evidence type="ECO:0000313" key="2">
    <source>
        <dbReference type="EMBL" id="SHN47809.1"/>
    </source>
</evidence>
<dbReference type="Proteomes" id="UP000184440">
    <property type="component" value="Unassembled WGS sequence"/>
</dbReference>
<feature type="compositionally biased region" description="Basic and acidic residues" evidence="1">
    <location>
        <begin position="177"/>
        <end position="188"/>
    </location>
</feature>
<evidence type="ECO:0000256" key="1">
    <source>
        <dbReference type="SAM" id="MobiDB-lite"/>
    </source>
</evidence>
<accession>A0A1M7RNL2</accession>
<keyword evidence="3" id="KW-1185">Reference proteome</keyword>
<dbReference type="EMBL" id="FRCS01000028">
    <property type="protein sequence ID" value="SHN47809.1"/>
    <property type="molecule type" value="Genomic_DNA"/>
</dbReference>
<feature type="region of interest" description="Disordered" evidence="1">
    <location>
        <begin position="111"/>
        <end position="161"/>
    </location>
</feature>
<feature type="compositionally biased region" description="Low complexity" evidence="1">
    <location>
        <begin position="118"/>
        <end position="135"/>
    </location>
</feature>
<dbReference type="AlphaFoldDB" id="A0A1M7RNL2"/>
<feature type="compositionally biased region" description="Basic and acidic residues" evidence="1">
    <location>
        <begin position="47"/>
        <end position="75"/>
    </location>
</feature>
<organism evidence="2 3">
    <name type="scientific">Cryptosporangium aurantiacum</name>
    <dbReference type="NCBI Taxonomy" id="134849"/>
    <lineage>
        <taxon>Bacteria</taxon>
        <taxon>Bacillati</taxon>
        <taxon>Actinomycetota</taxon>
        <taxon>Actinomycetes</taxon>
        <taxon>Cryptosporangiales</taxon>
        <taxon>Cryptosporangiaceae</taxon>
        <taxon>Cryptosporangium</taxon>
    </lineage>
</organism>
<name>A0A1M7RNL2_9ACTN</name>
<feature type="region of interest" description="Disordered" evidence="1">
    <location>
        <begin position="176"/>
        <end position="237"/>
    </location>
</feature>
<gene>
    <name evidence="2" type="ORF">SAMN05443668_12839</name>
</gene>
<sequence length="237" mass="25664">MGRGWGAPGARIGRRGRGWGHRRPGHRRGPNRLAAEHHRPHRHHRPGRDGVAGEHRCPGRSRSAGEHLRPDRRPGEVQLMGGHRVGRCCRAGGSWGPGAEDRCLRGWRGRSGGGGRAAGCRGQGPAPATAGAVVPERGPAECGGAPTLRRRPATPRPLQPVWRPWAGRARCPACAADRARLRRPDQRAPRSQHRSPRAWSAAADRDGPGQRALPQPPQHQWQPPRAGPRPRCSGGRP</sequence>
<proteinExistence type="predicted"/>
<feature type="compositionally biased region" description="Basic residues" evidence="1">
    <location>
        <begin position="12"/>
        <end position="30"/>
    </location>
</feature>
<protein>
    <submittedName>
        <fullName evidence="2">Uncharacterized protein</fullName>
    </submittedName>
</protein>
<feature type="region of interest" description="Disordered" evidence="1">
    <location>
        <begin position="1"/>
        <end position="79"/>
    </location>
</feature>
<evidence type="ECO:0000313" key="3">
    <source>
        <dbReference type="Proteomes" id="UP000184440"/>
    </source>
</evidence>
<reference evidence="2 3" key="1">
    <citation type="submission" date="2016-11" db="EMBL/GenBank/DDBJ databases">
        <authorList>
            <person name="Jaros S."/>
            <person name="Januszkiewicz K."/>
            <person name="Wedrychowicz H."/>
        </authorList>
    </citation>
    <scope>NUCLEOTIDE SEQUENCE [LARGE SCALE GENOMIC DNA]</scope>
    <source>
        <strain evidence="2 3">DSM 46144</strain>
    </source>
</reference>